<evidence type="ECO:0000313" key="3">
    <source>
        <dbReference type="Proteomes" id="UP001212411"/>
    </source>
</evidence>
<dbReference type="InterPro" id="IPR012337">
    <property type="entry name" value="RNaseH-like_sf"/>
</dbReference>
<dbReference type="AlphaFoldDB" id="A0AAF0AW75"/>
<dbReference type="GO" id="GO:0005634">
    <property type="term" value="C:nucleus"/>
    <property type="evidence" value="ECO:0007669"/>
    <property type="project" value="TreeGrafter"/>
</dbReference>
<dbReference type="Proteomes" id="UP001212411">
    <property type="component" value="Chromosome 2"/>
</dbReference>
<keyword evidence="3" id="KW-1185">Reference proteome</keyword>
<dbReference type="RefSeq" id="XP_056038614.1">
    <property type="nucleotide sequence ID" value="XM_056181732.1"/>
</dbReference>
<name>A0AAF0AW75_9SCHI</name>
<accession>A0AAF0AW75</accession>
<dbReference type="GeneID" id="80876421"/>
<dbReference type="InterPro" id="IPR040151">
    <property type="entry name" value="Gfd2/YDR514C-like"/>
</dbReference>
<gene>
    <name evidence="2" type="ORF">SOMG_02941</name>
</gene>
<dbReference type="Pfam" id="PF21762">
    <property type="entry name" value="DEDDh_C"/>
    <property type="match status" value="1"/>
</dbReference>
<dbReference type="KEGG" id="som:SOMG_02941"/>
<evidence type="ECO:0000313" key="2">
    <source>
        <dbReference type="EMBL" id="WBW74371.1"/>
    </source>
</evidence>
<dbReference type="PANTHER" id="PTHR28083">
    <property type="entry name" value="GOOD FOR FULL DBP5 ACTIVITY PROTEIN 2"/>
    <property type="match status" value="1"/>
</dbReference>
<sequence length="232" mass="26779">MDIIHMAKGQGKGTLGADRPLKERERKHAYELKMKREAKLAFETIADKRWNFMVVDFEAYERDHRIITEAGITTRVSDQWQSFHYRLTNHSHLRNGKYVPDEVDNFRFGQSLFLTKAVLREKLNEILQIPSIILVAHGIPNELRYLQLLGVTIPSKVITLDTQNIFSYFEASKLGLNLSEMYVGLRNMLKMLNIPPFCLHNAGNDSKYTSDALQLMVAAFDASMFRDMPIEI</sequence>
<feature type="domain" description="Gfd2/YDR514C-like C-terminal" evidence="1">
    <location>
        <begin position="52"/>
        <end position="215"/>
    </location>
</feature>
<dbReference type="PANTHER" id="PTHR28083:SF1">
    <property type="entry name" value="GOOD FOR FULL DBP5 ACTIVITY PROTEIN 2"/>
    <property type="match status" value="1"/>
</dbReference>
<dbReference type="SUPFAM" id="SSF53098">
    <property type="entry name" value="Ribonuclease H-like"/>
    <property type="match status" value="1"/>
</dbReference>
<evidence type="ECO:0000259" key="1">
    <source>
        <dbReference type="Pfam" id="PF21762"/>
    </source>
</evidence>
<dbReference type="InterPro" id="IPR048519">
    <property type="entry name" value="Gfd2/YDR514C-like_C"/>
</dbReference>
<reference evidence="2 3" key="1">
    <citation type="journal article" date="2023" name="G3 (Bethesda)">
        <title>A high-quality reference genome for the fission yeast Schizosaccharomyces osmophilus.</title>
        <authorList>
            <person name="Jia G.S."/>
            <person name="Zhang W.C."/>
            <person name="Liang Y."/>
            <person name="Liu X.H."/>
            <person name="Rhind N."/>
            <person name="Pidoux A."/>
            <person name="Brysch-Herzberg M."/>
            <person name="Du L.L."/>
        </authorList>
    </citation>
    <scope>NUCLEOTIDE SEQUENCE [LARGE SCALE GENOMIC DNA]</scope>
    <source>
        <strain evidence="2 3">CBS 15793</strain>
    </source>
</reference>
<organism evidence="2 3">
    <name type="scientific">Schizosaccharomyces osmophilus</name>
    <dbReference type="NCBI Taxonomy" id="2545709"/>
    <lineage>
        <taxon>Eukaryota</taxon>
        <taxon>Fungi</taxon>
        <taxon>Dikarya</taxon>
        <taxon>Ascomycota</taxon>
        <taxon>Taphrinomycotina</taxon>
        <taxon>Schizosaccharomycetes</taxon>
        <taxon>Schizosaccharomycetales</taxon>
        <taxon>Schizosaccharomycetaceae</taxon>
        <taxon>Schizosaccharomyces</taxon>
    </lineage>
</organism>
<proteinExistence type="predicted"/>
<dbReference type="EMBL" id="CP115612">
    <property type="protein sequence ID" value="WBW74371.1"/>
    <property type="molecule type" value="Genomic_DNA"/>
</dbReference>
<protein>
    <submittedName>
        <fullName evidence="2">SPAC2C4.08-like, conserved protein</fullName>
    </submittedName>
</protein>